<evidence type="ECO:0000313" key="3">
    <source>
        <dbReference type="Proteomes" id="UP001152797"/>
    </source>
</evidence>
<dbReference type="EMBL" id="CAMXCT010005073">
    <property type="protein sequence ID" value="CAI4011300.1"/>
    <property type="molecule type" value="Genomic_DNA"/>
</dbReference>
<sequence length="187" mass="20896">MEKARASGEIDMTEMTVTMKSVYTFSEAGLVEPIHIVDLMNVKKELEFFLMKRAMSEWGSALEHVTLNYAKSMVMCKRRSPFEDSSKHRIYVFGQISMEASNKTIKVASLKHVNGPCGISFYCGPNGYDRMTSQIPCAAWLMKVVGSHDDDSDDEASTSTMVKSTEKATLKVASLWAAQFPQVQNTE</sequence>
<comment type="caution">
    <text evidence="1">The sequence shown here is derived from an EMBL/GenBank/DDBJ whole genome shotgun (WGS) entry which is preliminary data.</text>
</comment>
<proteinExistence type="predicted"/>
<dbReference type="AlphaFoldDB" id="A0A9P1DJB5"/>
<reference evidence="2" key="2">
    <citation type="submission" date="2024-04" db="EMBL/GenBank/DDBJ databases">
        <authorList>
            <person name="Chen Y."/>
            <person name="Shah S."/>
            <person name="Dougan E. K."/>
            <person name="Thang M."/>
            <person name="Chan C."/>
        </authorList>
    </citation>
    <scope>NUCLEOTIDE SEQUENCE [LARGE SCALE GENOMIC DNA]</scope>
</reference>
<organism evidence="1">
    <name type="scientific">Cladocopium goreaui</name>
    <dbReference type="NCBI Taxonomy" id="2562237"/>
    <lineage>
        <taxon>Eukaryota</taxon>
        <taxon>Sar</taxon>
        <taxon>Alveolata</taxon>
        <taxon>Dinophyceae</taxon>
        <taxon>Suessiales</taxon>
        <taxon>Symbiodiniaceae</taxon>
        <taxon>Cladocopium</taxon>
    </lineage>
</organism>
<protein>
    <submittedName>
        <fullName evidence="1">Uncharacterized protein</fullName>
    </submittedName>
</protein>
<gene>
    <name evidence="1" type="ORF">C1SCF055_LOCUS36478</name>
</gene>
<evidence type="ECO:0000313" key="2">
    <source>
        <dbReference type="EMBL" id="CAL1164675.1"/>
    </source>
</evidence>
<evidence type="ECO:0000313" key="1">
    <source>
        <dbReference type="EMBL" id="CAI4011300.1"/>
    </source>
</evidence>
<keyword evidence="3" id="KW-1185">Reference proteome</keyword>
<name>A0A9P1DJB5_9DINO</name>
<dbReference type="EMBL" id="CAMXCT030005073">
    <property type="protein sequence ID" value="CAL4798612.1"/>
    <property type="molecule type" value="Genomic_DNA"/>
</dbReference>
<accession>A0A9P1DJB5</accession>
<reference evidence="1" key="1">
    <citation type="submission" date="2022-10" db="EMBL/GenBank/DDBJ databases">
        <authorList>
            <person name="Chen Y."/>
            <person name="Dougan E. K."/>
            <person name="Chan C."/>
            <person name="Rhodes N."/>
            <person name="Thang M."/>
        </authorList>
    </citation>
    <scope>NUCLEOTIDE SEQUENCE</scope>
</reference>
<dbReference type="Proteomes" id="UP001152797">
    <property type="component" value="Unassembled WGS sequence"/>
</dbReference>
<dbReference type="EMBL" id="CAMXCT020005073">
    <property type="protein sequence ID" value="CAL1164675.1"/>
    <property type="molecule type" value="Genomic_DNA"/>
</dbReference>